<organism evidence="1 2">
    <name type="scientific">Halovenus aranensis</name>
    <dbReference type="NCBI Taxonomy" id="890420"/>
    <lineage>
        <taxon>Archaea</taxon>
        <taxon>Methanobacteriati</taxon>
        <taxon>Methanobacteriota</taxon>
        <taxon>Stenosarchaea group</taxon>
        <taxon>Halobacteria</taxon>
        <taxon>Halobacteriales</taxon>
        <taxon>Haloarculaceae</taxon>
        <taxon>Halovenus</taxon>
    </lineage>
</organism>
<name>A0A1G8T2P2_9EURY</name>
<dbReference type="Pfam" id="PF13783">
    <property type="entry name" value="DUF4177"/>
    <property type="match status" value="1"/>
</dbReference>
<evidence type="ECO:0008006" key="3">
    <source>
        <dbReference type="Google" id="ProtNLM"/>
    </source>
</evidence>
<sequence>MADQEFVYTTHATETRSNKMNNIESVINEHASEGWRLSETLERDGTTVGLVFERRLE</sequence>
<evidence type="ECO:0000313" key="1">
    <source>
        <dbReference type="EMBL" id="SDJ35808.1"/>
    </source>
</evidence>
<protein>
    <recommendedName>
        <fullName evidence="3">DUF4177 domain-containing protein</fullName>
    </recommendedName>
</protein>
<dbReference type="EMBL" id="FNFC01000002">
    <property type="protein sequence ID" value="SDJ35808.1"/>
    <property type="molecule type" value="Genomic_DNA"/>
</dbReference>
<evidence type="ECO:0000313" key="2">
    <source>
        <dbReference type="Proteomes" id="UP000198856"/>
    </source>
</evidence>
<reference evidence="1 2" key="1">
    <citation type="submission" date="2016-10" db="EMBL/GenBank/DDBJ databases">
        <authorList>
            <person name="de Groot N.N."/>
        </authorList>
    </citation>
    <scope>NUCLEOTIDE SEQUENCE [LARGE SCALE GENOMIC DNA]</scope>
    <source>
        <strain evidence="1 2">IBRC-M10015</strain>
    </source>
</reference>
<dbReference type="Proteomes" id="UP000198856">
    <property type="component" value="Unassembled WGS sequence"/>
</dbReference>
<dbReference type="STRING" id="890420.SAMN05216226_102292"/>
<dbReference type="AlphaFoldDB" id="A0A1G8T2P2"/>
<dbReference type="RefSeq" id="WP_143414121.1">
    <property type="nucleotide sequence ID" value="NZ_FNFC01000002.1"/>
</dbReference>
<keyword evidence="2" id="KW-1185">Reference proteome</keyword>
<gene>
    <name evidence="1" type="ORF">SAMN05216226_102292</name>
</gene>
<dbReference type="InterPro" id="IPR025234">
    <property type="entry name" value="YjzH-like"/>
</dbReference>
<accession>A0A1G8T2P2</accession>
<dbReference type="OrthoDB" id="261828at2157"/>
<proteinExistence type="predicted"/>